<evidence type="ECO:0000256" key="2">
    <source>
        <dbReference type="ARBA" id="ARBA00022729"/>
    </source>
</evidence>
<feature type="region of interest" description="Disordered" evidence="7">
    <location>
        <begin position="1219"/>
        <end position="1242"/>
    </location>
</feature>
<dbReference type="InterPro" id="IPR017441">
    <property type="entry name" value="Protein_kinase_ATP_BS"/>
</dbReference>
<dbReference type="Gene3D" id="1.10.510.10">
    <property type="entry name" value="Transferase(Phosphotransferase) domain 1"/>
    <property type="match status" value="1"/>
</dbReference>
<keyword evidence="8" id="KW-0812">Transmembrane</keyword>
<dbReference type="SUPFAM" id="SSF69318">
    <property type="entry name" value="Integrin alpha N-terminal domain"/>
    <property type="match status" value="1"/>
</dbReference>
<evidence type="ECO:0000256" key="7">
    <source>
        <dbReference type="SAM" id="MobiDB-lite"/>
    </source>
</evidence>
<dbReference type="Gene3D" id="3.30.200.20">
    <property type="entry name" value="Phosphorylase Kinase, domain 1"/>
    <property type="match status" value="1"/>
</dbReference>
<feature type="compositionally biased region" description="Pro residues" evidence="7">
    <location>
        <begin position="1227"/>
        <end position="1237"/>
    </location>
</feature>
<evidence type="ECO:0000256" key="5">
    <source>
        <dbReference type="ARBA" id="ARBA00022840"/>
    </source>
</evidence>
<feature type="transmembrane region" description="Helical" evidence="8">
    <location>
        <begin position="850"/>
        <end position="871"/>
    </location>
</feature>
<dbReference type="PROSITE" id="PS50011">
    <property type="entry name" value="PROTEIN_KINASE_DOM"/>
    <property type="match status" value="1"/>
</dbReference>
<dbReference type="Pfam" id="PF13517">
    <property type="entry name" value="FG-GAP_3"/>
    <property type="match status" value="1"/>
</dbReference>
<organism evidence="10 11">
    <name type="scientific">Acanthopleuribacter pedis</name>
    <dbReference type="NCBI Taxonomy" id="442870"/>
    <lineage>
        <taxon>Bacteria</taxon>
        <taxon>Pseudomonadati</taxon>
        <taxon>Acidobacteriota</taxon>
        <taxon>Holophagae</taxon>
        <taxon>Acanthopleuribacterales</taxon>
        <taxon>Acanthopleuribacteraceae</taxon>
        <taxon>Acanthopleuribacter</taxon>
    </lineage>
</organism>
<feature type="domain" description="Protein kinase" evidence="9">
    <location>
        <begin position="909"/>
        <end position="1190"/>
    </location>
</feature>
<dbReference type="InterPro" id="IPR013517">
    <property type="entry name" value="FG-GAP"/>
</dbReference>
<keyword evidence="3 6" id="KW-0547">Nucleotide-binding</keyword>
<dbReference type="SUPFAM" id="SSF56112">
    <property type="entry name" value="Protein kinase-like (PK-like)"/>
    <property type="match status" value="1"/>
</dbReference>
<comment type="caution">
    <text evidence="10">The sequence shown here is derived from an EMBL/GenBank/DDBJ whole genome shotgun (WGS) entry which is preliminary data.</text>
</comment>
<dbReference type="RefSeq" id="WP_207862504.1">
    <property type="nucleotide sequence ID" value="NZ_JAFREP010000038.1"/>
</dbReference>
<dbReference type="SMART" id="SM00220">
    <property type="entry name" value="S_TKc"/>
    <property type="match status" value="1"/>
</dbReference>
<feature type="transmembrane region" description="Helical" evidence="8">
    <location>
        <begin position="817"/>
        <end position="838"/>
    </location>
</feature>
<proteinExistence type="predicted"/>
<keyword evidence="8" id="KW-0472">Membrane</keyword>
<sequence>MSIFRPILLHTWLLCLIVVPPLQALPNRPTDWYVYGEADVSGWKTSMVFDSQGRGWLGGVFNKPTRHSLWFFDGRRWRPRTDFPVTTKRSYVLAVDGQDHCWVVPFAPYTENGDPRQHFDIWHFDGNTWQARPIVKSGLWPQGMAMVDANLGFLVGNNRRIMRLDKTGFKVFQAKPNKRAAALPLSELQKMNFLNVTLTSPSHGFASGSNGLVVEYRDGEWAMLDLPRDMETLIFNRQHVDRDGALWLAAESAVARYHGGKWTSWHDLPTRGPISDLCIQAPDRGYAVGHNGMVLFFDGRSWQNAMLPGDVHAQLIEEDALGNLWILGDGKIYKNTDAGPPKLRAIQTPQAIPFYPSKNHLNMVDANGDERLDLVIADDQSLMAYPNDGLGLYGSPEKLWHLNGQGAVTHGLPAFLFDGNLPEWLVITNLPDTNPLLASGNLGYKVLQNDIAATERSALPDINKVLDLDGDGDLDLYQIQPINTSANHRLVENRNGRMVPLPADTLPATSAFLVWGDLDGDGDLDALDQGFSRETTIAYRNDGHFTFTPFADSIGMEGSTGYGYGSFLLVDFDVDGDLDILSVRDRLEAWQNDSRGFFTKAEERFPNIPLKPDSFGQIVNLGDLNHNGFPEISLALHSTGAHYLLTRTQRGDWVNVADQMLVRPPDAFFPGVDLDHDGDLDLIGLENSRLTFYENQIQGDRAITITLIGPPQNRAAMGADIRLYREHPNGRVDLVGTRAVEAVNHHGWGHSLDRRHHLATPHEGPHRLEVRFNGRLHQSVAEVMPGQHITLQAHPPIVDGLHTLMYRIQLSPRFARLWLEALKLLLFFTCIGLTNRFLVRRKATPLSYPFRALIMAVFPLYGLIALATTAYTAPVQLAAVALYSALIAGAALVECGLPAWYRAHFIGPYKILGIVGEGGMGVVYRARDVVRGRIVALKTFPAELTSDREVRKRFQREAAILKSLQHPNIVPVFETGEFDGRGFIAMELLQGVTLKRIVAEQKQINWRTSLDIFTAIAKALDYIHQQGIQHRDLKAENIFIIHETMFQSPAWRTSSREIASLVSGRLKSDQIKLMDFGLSRHRGTKTLTRGGGLIGTLAYLAPEQIIHRRGDFRSDIYSFGVLMYETVAGRLPYSGSHEISLIGNIRKGAVLALTDTVPELPQPLAQIIMKSLAFSPDQRFSDAQSLYEALADFQEQSRGGAFDQTLINIAPTTGLAAQPPKAVAPPAVTPPASPAPTPESDWPAAVRDQTGQWRAHFLRAKELHAARNLHEAHLAMCECIDDLEKVTVDLSEDHWETYAREFEVEEVMGFMERLNLESG</sequence>
<protein>
    <submittedName>
        <fullName evidence="10">Protein kinase</fullName>
    </submittedName>
</protein>
<evidence type="ECO:0000256" key="6">
    <source>
        <dbReference type="PROSITE-ProRule" id="PRU10141"/>
    </source>
</evidence>
<evidence type="ECO:0000259" key="9">
    <source>
        <dbReference type="PROSITE" id="PS50011"/>
    </source>
</evidence>
<keyword evidence="8" id="KW-1133">Transmembrane helix</keyword>
<keyword evidence="1" id="KW-0808">Transferase</keyword>
<dbReference type="EMBL" id="JAFREP010000038">
    <property type="protein sequence ID" value="MBO1322532.1"/>
    <property type="molecule type" value="Genomic_DNA"/>
</dbReference>
<evidence type="ECO:0000256" key="4">
    <source>
        <dbReference type="ARBA" id="ARBA00022777"/>
    </source>
</evidence>
<dbReference type="PANTHER" id="PTHR43289">
    <property type="entry name" value="MITOGEN-ACTIVATED PROTEIN KINASE KINASE KINASE 20-RELATED"/>
    <property type="match status" value="1"/>
</dbReference>
<dbReference type="SUPFAM" id="SSF63829">
    <property type="entry name" value="Calcium-dependent phosphotriesterase"/>
    <property type="match status" value="1"/>
</dbReference>
<dbReference type="PANTHER" id="PTHR43289:SF6">
    <property type="entry name" value="SERINE_THREONINE-PROTEIN KINASE NEKL-3"/>
    <property type="match status" value="1"/>
</dbReference>
<keyword evidence="4 10" id="KW-0418">Kinase</keyword>
<dbReference type="PROSITE" id="PS00108">
    <property type="entry name" value="PROTEIN_KINASE_ST"/>
    <property type="match status" value="1"/>
</dbReference>
<evidence type="ECO:0000256" key="1">
    <source>
        <dbReference type="ARBA" id="ARBA00022679"/>
    </source>
</evidence>
<dbReference type="InterPro" id="IPR028994">
    <property type="entry name" value="Integrin_alpha_N"/>
</dbReference>
<gene>
    <name evidence="10" type="ORF">J3U88_28925</name>
</gene>
<dbReference type="Pfam" id="PF00069">
    <property type="entry name" value="Pkinase"/>
    <property type="match status" value="1"/>
</dbReference>
<reference evidence="10" key="1">
    <citation type="submission" date="2021-03" db="EMBL/GenBank/DDBJ databases">
        <authorList>
            <person name="Wang G."/>
        </authorList>
    </citation>
    <scope>NUCLEOTIDE SEQUENCE</scope>
    <source>
        <strain evidence="10">KCTC 12899</strain>
    </source>
</reference>
<dbReference type="InterPro" id="IPR000719">
    <property type="entry name" value="Prot_kinase_dom"/>
</dbReference>
<keyword evidence="5 6" id="KW-0067">ATP-binding</keyword>
<name>A0A8J7U687_9BACT</name>
<dbReference type="CDD" id="cd14014">
    <property type="entry name" value="STKc_PknB_like"/>
    <property type="match status" value="1"/>
</dbReference>
<evidence type="ECO:0000313" key="10">
    <source>
        <dbReference type="EMBL" id="MBO1322532.1"/>
    </source>
</evidence>
<dbReference type="GO" id="GO:0005524">
    <property type="term" value="F:ATP binding"/>
    <property type="evidence" value="ECO:0007669"/>
    <property type="project" value="UniProtKB-UniRule"/>
</dbReference>
<evidence type="ECO:0000313" key="11">
    <source>
        <dbReference type="Proteomes" id="UP000664417"/>
    </source>
</evidence>
<dbReference type="GO" id="GO:0004674">
    <property type="term" value="F:protein serine/threonine kinase activity"/>
    <property type="evidence" value="ECO:0007669"/>
    <property type="project" value="TreeGrafter"/>
</dbReference>
<dbReference type="InterPro" id="IPR011009">
    <property type="entry name" value="Kinase-like_dom_sf"/>
</dbReference>
<keyword evidence="11" id="KW-1185">Reference proteome</keyword>
<dbReference type="InterPro" id="IPR008271">
    <property type="entry name" value="Ser/Thr_kinase_AS"/>
</dbReference>
<feature type="binding site" evidence="6">
    <location>
        <position position="938"/>
    </location>
    <ligand>
        <name>ATP</name>
        <dbReference type="ChEBI" id="CHEBI:30616"/>
    </ligand>
</feature>
<evidence type="ECO:0000256" key="3">
    <source>
        <dbReference type="ARBA" id="ARBA00022741"/>
    </source>
</evidence>
<keyword evidence="2" id="KW-0732">Signal</keyword>
<feature type="transmembrane region" description="Helical" evidence="8">
    <location>
        <begin position="877"/>
        <end position="901"/>
    </location>
</feature>
<dbReference type="PROSITE" id="PS00107">
    <property type="entry name" value="PROTEIN_KINASE_ATP"/>
    <property type="match status" value="1"/>
</dbReference>
<accession>A0A8J7U687</accession>
<evidence type="ECO:0000256" key="8">
    <source>
        <dbReference type="SAM" id="Phobius"/>
    </source>
</evidence>
<dbReference type="Proteomes" id="UP000664417">
    <property type="component" value="Unassembled WGS sequence"/>
</dbReference>